<feature type="binding site" description="in other chain" evidence="8">
    <location>
        <position position="128"/>
    </location>
    <ligand>
        <name>IMP</name>
        <dbReference type="ChEBI" id="CHEBI:58053"/>
        <note>ligand shared between dimeric partners</note>
    </ligand>
</feature>
<feature type="active site" description="Proton acceptor" evidence="8">
    <location>
        <position position="13"/>
    </location>
</feature>
<dbReference type="PROSITE" id="PS00513">
    <property type="entry name" value="ADENYLOSUCCIN_SYN_2"/>
    <property type="match status" value="1"/>
</dbReference>
<dbReference type="PANTHER" id="PTHR11846">
    <property type="entry name" value="ADENYLOSUCCINATE SYNTHETASE"/>
    <property type="match status" value="1"/>
</dbReference>
<sequence length="428" mass="46538">MSASVLVGTQWGDEGKGKITDLISGDFDVVCRYGGGANAGHTVVANGHKLALHQIPSGIVHEDALSVIGNGCIVDPTVILEEIDTLKAQGLSCEGLRISGNAHIVMPYHRDLDGAHEKNLGKNLIGTTKRGIGPCYMDKMNRTGLRMQDMLDDDTFREKLAAALAYQNPILEKVYGLPTYTVEQICEDFLPYAERLRPYIIESSKLLNEELAAGKSILFEGAQATMLDIDHGTYPFVTSSNCTAGGAVTGSGVGPCNIERVLGVAKAYLTRVGSGPFPTELDFNEGVGKFLLETGHEYGVTTGRKRRCGWYDAVVVKYAAQINGLTDLAITKLDVLTGLDTIKVCTAYECDGVEYDTVPEHRAVFDHAKPKYIEVPGWQEDITGCRSFDELPQAAQDYIKLIEDLSGVKVSLVAVGPDREQTINRFWK</sequence>
<dbReference type="PANTHER" id="PTHR11846:SF0">
    <property type="entry name" value="ADENYLOSUCCINATE SYNTHETASE"/>
    <property type="match status" value="1"/>
</dbReference>
<feature type="binding site" description="in other chain" evidence="8">
    <location>
        <begin position="38"/>
        <end position="41"/>
    </location>
    <ligand>
        <name>IMP</name>
        <dbReference type="ChEBI" id="CHEBI:58053"/>
        <note>ligand shared between dimeric partners</note>
    </ligand>
</feature>
<reference evidence="11 12" key="1">
    <citation type="submission" date="2024-04" db="EMBL/GenBank/DDBJ databases">
        <title>Human intestinal bacterial collection.</title>
        <authorList>
            <person name="Pauvert C."/>
            <person name="Hitch T.C.A."/>
            <person name="Clavel T."/>
        </authorList>
    </citation>
    <scope>NUCLEOTIDE SEQUENCE [LARGE SCALE GENOMIC DNA]</scope>
    <source>
        <strain evidence="11 12">CLA-AA-H197</strain>
    </source>
</reference>
<feature type="binding site" evidence="8">
    <location>
        <begin position="12"/>
        <end position="18"/>
    </location>
    <ligand>
        <name>GTP</name>
        <dbReference type="ChEBI" id="CHEBI:37565"/>
    </ligand>
</feature>
<dbReference type="Gene3D" id="3.90.170.10">
    <property type="entry name" value="Adenylosuccinate Synthetase, subunit A, domain 3"/>
    <property type="match status" value="1"/>
</dbReference>
<organism evidence="11 12">
    <name type="scientific">Paratractidigestivibacter faecalis</name>
    <dbReference type="NCBI Taxonomy" id="2292441"/>
    <lineage>
        <taxon>Bacteria</taxon>
        <taxon>Bacillati</taxon>
        <taxon>Actinomycetota</taxon>
        <taxon>Coriobacteriia</taxon>
        <taxon>Coriobacteriales</taxon>
        <taxon>Atopobiaceae</taxon>
        <taxon>Paratractidigestivibacter</taxon>
    </lineage>
</organism>
<feature type="binding site" evidence="8">
    <location>
        <position position="142"/>
    </location>
    <ligand>
        <name>IMP</name>
        <dbReference type="ChEBI" id="CHEBI:58053"/>
        <note>ligand shared between dimeric partners</note>
    </ligand>
</feature>
<evidence type="ECO:0000256" key="5">
    <source>
        <dbReference type="ARBA" id="ARBA00022755"/>
    </source>
</evidence>
<protein>
    <recommendedName>
        <fullName evidence="8 10">Adenylosuccinate synthetase</fullName>
        <shortName evidence="8">AMPSase</shortName>
        <shortName evidence="8">AdSS</shortName>
        <ecNumber evidence="8 10">6.3.4.4</ecNumber>
    </recommendedName>
    <alternativeName>
        <fullName evidence="8">IMP--aspartate ligase</fullName>
    </alternativeName>
</protein>
<dbReference type="Gene3D" id="3.40.440.10">
    <property type="entry name" value="Adenylosuccinate Synthetase, subunit A, domain 1"/>
    <property type="match status" value="1"/>
</dbReference>
<keyword evidence="6 8" id="KW-0460">Magnesium</keyword>
<evidence type="ECO:0000256" key="8">
    <source>
        <dbReference type="HAMAP-Rule" id="MF_00011"/>
    </source>
</evidence>
<comment type="catalytic activity">
    <reaction evidence="8 10">
        <text>IMP + L-aspartate + GTP = N(6)-(1,2-dicarboxyethyl)-AMP + GDP + phosphate + 2 H(+)</text>
        <dbReference type="Rhea" id="RHEA:15753"/>
        <dbReference type="ChEBI" id="CHEBI:15378"/>
        <dbReference type="ChEBI" id="CHEBI:29991"/>
        <dbReference type="ChEBI" id="CHEBI:37565"/>
        <dbReference type="ChEBI" id="CHEBI:43474"/>
        <dbReference type="ChEBI" id="CHEBI:57567"/>
        <dbReference type="ChEBI" id="CHEBI:58053"/>
        <dbReference type="ChEBI" id="CHEBI:58189"/>
        <dbReference type="EC" id="6.3.4.4"/>
    </reaction>
</comment>
<feature type="binding site" evidence="8">
    <location>
        <position position="40"/>
    </location>
    <ligand>
        <name>Mg(2+)</name>
        <dbReference type="ChEBI" id="CHEBI:18420"/>
    </ligand>
</feature>
<dbReference type="HAMAP" id="MF_00011">
    <property type="entry name" value="Adenylosucc_synth"/>
    <property type="match status" value="1"/>
</dbReference>
<name>A0ABV1IHG6_9ACTN</name>
<evidence type="ECO:0000256" key="7">
    <source>
        <dbReference type="ARBA" id="ARBA00023134"/>
    </source>
</evidence>
<feature type="binding site" evidence="8">
    <location>
        <begin position="300"/>
        <end position="306"/>
    </location>
    <ligand>
        <name>substrate</name>
    </ligand>
</feature>
<keyword evidence="2 8" id="KW-0436">Ligase</keyword>
<dbReference type="NCBIfam" id="NF002223">
    <property type="entry name" value="PRK01117.1"/>
    <property type="match status" value="1"/>
</dbReference>
<dbReference type="Gene3D" id="1.10.300.10">
    <property type="entry name" value="Adenylosuccinate Synthetase, subunit A, domain 2"/>
    <property type="match status" value="1"/>
</dbReference>
<keyword evidence="7 8" id="KW-0342">GTP-binding</keyword>
<feature type="binding site" description="in other chain" evidence="8">
    <location>
        <begin position="13"/>
        <end position="16"/>
    </location>
    <ligand>
        <name>IMP</name>
        <dbReference type="ChEBI" id="CHEBI:58053"/>
        <note>ligand shared between dimeric partners</note>
    </ligand>
</feature>
<dbReference type="InterPro" id="IPR033128">
    <property type="entry name" value="Adenylosuccin_syn_Lys_AS"/>
</dbReference>
<dbReference type="GO" id="GO:0004019">
    <property type="term" value="F:adenylosuccinate synthase activity"/>
    <property type="evidence" value="ECO:0007669"/>
    <property type="project" value="UniProtKB-EC"/>
</dbReference>
<evidence type="ECO:0000256" key="1">
    <source>
        <dbReference type="ARBA" id="ARBA00011738"/>
    </source>
</evidence>
<evidence type="ECO:0000313" key="12">
    <source>
        <dbReference type="Proteomes" id="UP001478817"/>
    </source>
</evidence>
<dbReference type="Pfam" id="PF00709">
    <property type="entry name" value="Adenylsucc_synt"/>
    <property type="match status" value="1"/>
</dbReference>
<keyword evidence="5 8" id="KW-0658">Purine biosynthesis</keyword>
<dbReference type="InterPro" id="IPR027417">
    <property type="entry name" value="P-loop_NTPase"/>
</dbReference>
<dbReference type="EMBL" id="JBBNGS010000017">
    <property type="protein sequence ID" value="MEQ2638343.1"/>
    <property type="molecule type" value="Genomic_DNA"/>
</dbReference>
<evidence type="ECO:0000313" key="11">
    <source>
        <dbReference type="EMBL" id="MEQ2638343.1"/>
    </source>
</evidence>
<dbReference type="RefSeq" id="WP_349183027.1">
    <property type="nucleotide sequence ID" value="NZ_JBBNGS010000017.1"/>
</dbReference>
<dbReference type="SMART" id="SM00788">
    <property type="entry name" value="Adenylsucc_synt"/>
    <property type="match status" value="1"/>
</dbReference>
<feature type="active site" description="Proton donor" evidence="8">
    <location>
        <position position="41"/>
    </location>
</feature>
<comment type="subunit">
    <text evidence="1 8">Homodimer.</text>
</comment>
<evidence type="ECO:0000256" key="10">
    <source>
        <dbReference type="RuleBase" id="RU000520"/>
    </source>
</evidence>
<dbReference type="CDD" id="cd03108">
    <property type="entry name" value="AdSS"/>
    <property type="match status" value="1"/>
</dbReference>
<dbReference type="InterPro" id="IPR018220">
    <property type="entry name" value="Adenylosuccin_syn_GTP-bd"/>
</dbReference>
<comment type="subcellular location">
    <subcellularLocation>
        <location evidence="8">Cytoplasm</location>
    </subcellularLocation>
</comment>
<feature type="binding site" evidence="8">
    <location>
        <begin position="414"/>
        <end position="416"/>
    </location>
    <ligand>
        <name>GTP</name>
        <dbReference type="ChEBI" id="CHEBI:37565"/>
    </ligand>
</feature>
<keyword evidence="8" id="KW-0963">Cytoplasm</keyword>
<evidence type="ECO:0000256" key="6">
    <source>
        <dbReference type="ARBA" id="ARBA00022842"/>
    </source>
</evidence>
<gene>
    <name evidence="8" type="primary">purA</name>
    <name evidence="11" type="ORF">AAAT05_08315</name>
</gene>
<comment type="cofactor">
    <cofactor evidence="8">
        <name>Mg(2+)</name>
        <dbReference type="ChEBI" id="CHEBI:18420"/>
    </cofactor>
    <text evidence="8">Binds 1 Mg(2+) ion per subunit.</text>
</comment>
<dbReference type="InterPro" id="IPR001114">
    <property type="entry name" value="Adenylosuccinate_synthetase"/>
</dbReference>
<dbReference type="InterPro" id="IPR042109">
    <property type="entry name" value="Adenylosuccinate_synth_dom1"/>
</dbReference>
<evidence type="ECO:0000256" key="9">
    <source>
        <dbReference type="PROSITE-ProRule" id="PRU10134"/>
    </source>
</evidence>
<evidence type="ECO:0000256" key="2">
    <source>
        <dbReference type="ARBA" id="ARBA00022598"/>
    </source>
</evidence>
<feature type="binding site" description="in other chain" evidence="8">
    <location>
        <position position="238"/>
    </location>
    <ligand>
        <name>IMP</name>
        <dbReference type="ChEBI" id="CHEBI:58053"/>
        <note>ligand shared between dimeric partners</note>
    </ligand>
</feature>
<comment type="similarity">
    <text evidence="8 10">Belongs to the adenylosuccinate synthetase family.</text>
</comment>
<dbReference type="Proteomes" id="UP001478817">
    <property type="component" value="Unassembled WGS sequence"/>
</dbReference>
<feature type="active site" evidence="9">
    <location>
        <position position="139"/>
    </location>
</feature>
<evidence type="ECO:0000256" key="3">
    <source>
        <dbReference type="ARBA" id="ARBA00022723"/>
    </source>
</evidence>
<feature type="binding site" evidence="8">
    <location>
        <begin position="40"/>
        <end position="42"/>
    </location>
    <ligand>
        <name>GTP</name>
        <dbReference type="ChEBI" id="CHEBI:37565"/>
    </ligand>
</feature>
<feature type="binding site" description="in other chain" evidence="8">
    <location>
        <position position="223"/>
    </location>
    <ligand>
        <name>IMP</name>
        <dbReference type="ChEBI" id="CHEBI:58053"/>
        <note>ligand shared between dimeric partners</note>
    </ligand>
</feature>
<dbReference type="SUPFAM" id="SSF52540">
    <property type="entry name" value="P-loop containing nucleoside triphosphate hydrolases"/>
    <property type="match status" value="1"/>
</dbReference>
<feature type="binding site" description="in other chain" evidence="8">
    <location>
        <position position="304"/>
    </location>
    <ligand>
        <name>IMP</name>
        <dbReference type="ChEBI" id="CHEBI:58053"/>
        <note>ligand shared between dimeric partners</note>
    </ligand>
</feature>
<comment type="pathway">
    <text evidence="8 10">Purine metabolism; AMP biosynthesis via de novo pathway; AMP from IMP: step 1/2.</text>
</comment>
<dbReference type="InterPro" id="IPR042111">
    <property type="entry name" value="Adenylosuccinate_synth_dom3"/>
</dbReference>
<accession>A0ABV1IHG6</accession>
<dbReference type="InterPro" id="IPR042110">
    <property type="entry name" value="Adenylosuccinate_synth_dom2"/>
</dbReference>
<dbReference type="EC" id="6.3.4.4" evidence="8 10"/>
<proteinExistence type="inferred from homology"/>
<comment type="function">
    <text evidence="8">Plays an important role in the de novo pathway of purine nucleotide biosynthesis. Catalyzes the first committed step in the biosynthesis of AMP from IMP.</text>
</comment>
<keyword evidence="12" id="KW-1185">Reference proteome</keyword>
<feature type="binding site" evidence="8">
    <location>
        <position position="13"/>
    </location>
    <ligand>
        <name>Mg(2+)</name>
        <dbReference type="ChEBI" id="CHEBI:18420"/>
    </ligand>
</feature>
<feature type="binding site" evidence="8">
    <location>
        <position position="306"/>
    </location>
    <ligand>
        <name>GTP</name>
        <dbReference type="ChEBI" id="CHEBI:37565"/>
    </ligand>
</feature>
<feature type="binding site" evidence="8">
    <location>
        <begin position="332"/>
        <end position="334"/>
    </location>
    <ligand>
        <name>GTP</name>
        <dbReference type="ChEBI" id="CHEBI:37565"/>
    </ligand>
</feature>
<evidence type="ECO:0000256" key="4">
    <source>
        <dbReference type="ARBA" id="ARBA00022741"/>
    </source>
</evidence>
<dbReference type="NCBIfam" id="TIGR00184">
    <property type="entry name" value="purA"/>
    <property type="match status" value="1"/>
</dbReference>
<keyword evidence="3 8" id="KW-0479">Metal-binding</keyword>
<comment type="caution">
    <text evidence="11">The sequence shown here is derived from an EMBL/GenBank/DDBJ whole genome shotgun (WGS) entry which is preliminary data.</text>
</comment>
<dbReference type="PROSITE" id="PS01266">
    <property type="entry name" value="ADENYLOSUCCIN_SYN_1"/>
    <property type="match status" value="1"/>
</dbReference>
<keyword evidence="4 8" id="KW-0547">Nucleotide-binding</keyword>